<accession>A0A1M7Z528</accession>
<evidence type="ECO:0000313" key="1">
    <source>
        <dbReference type="EMBL" id="SHO60048.1"/>
    </source>
</evidence>
<dbReference type="STRING" id="1073327.SAMN04488108_0537"/>
<dbReference type="OrthoDB" id="905690at2"/>
<dbReference type="AlphaFoldDB" id="A0A1M7Z528"/>
<gene>
    <name evidence="1" type="ORF">SAMN04488108_0537</name>
</gene>
<evidence type="ECO:0000313" key="2">
    <source>
        <dbReference type="Proteomes" id="UP000184609"/>
    </source>
</evidence>
<dbReference type="InterPro" id="IPR024079">
    <property type="entry name" value="MetalloPept_cat_dom_sf"/>
</dbReference>
<dbReference type="PROSITE" id="PS51257">
    <property type="entry name" value="PROKAR_LIPOPROTEIN"/>
    <property type="match status" value="1"/>
</dbReference>
<proteinExistence type="predicted"/>
<dbReference type="RefSeq" id="WP_073570195.1">
    <property type="nucleotide sequence ID" value="NZ_FRXN01000001.1"/>
</dbReference>
<dbReference type="EMBL" id="FRXN01000001">
    <property type="protein sequence ID" value="SHO60048.1"/>
    <property type="molecule type" value="Genomic_DNA"/>
</dbReference>
<sequence length="315" mass="34917">MKNNRIVIALCAGILLFSCQETDENVVPNQQQVEEEIVYSDLRFPPMKVNRVTENARMVESEYQAKLYMAEYIVAPGSTEMGRTVLFDNKGSKKLSIDFAPQSKMYGTPDMSYYIDSYRPASSLAPADSRMAIENSLMTWEGATCSELNLYDIGPAPFPVGIVASILGFPSVEAYGADIENLGFMPGAFFNFLAPGGENSILGVTFTFFWIDENGDPVDQNNDGKPDAAFREIYYNDNFNWAVDGSHIDLETVALHENGHGLSQAHFGTLFQKQKGDFQFSPRAVMNAGYTGIQRTIGKTDLAGHCSIWANWPNK</sequence>
<dbReference type="Proteomes" id="UP000184609">
    <property type="component" value="Unassembled WGS sequence"/>
</dbReference>
<organism evidence="1 2">
    <name type="scientific">Algoriphagus zhangzhouensis</name>
    <dbReference type="NCBI Taxonomy" id="1073327"/>
    <lineage>
        <taxon>Bacteria</taxon>
        <taxon>Pseudomonadati</taxon>
        <taxon>Bacteroidota</taxon>
        <taxon>Cytophagia</taxon>
        <taxon>Cytophagales</taxon>
        <taxon>Cyclobacteriaceae</taxon>
        <taxon>Algoriphagus</taxon>
    </lineage>
</organism>
<evidence type="ECO:0008006" key="3">
    <source>
        <dbReference type="Google" id="ProtNLM"/>
    </source>
</evidence>
<dbReference type="SUPFAM" id="SSF55486">
    <property type="entry name" value="Metalloproteases ('zincins'), catalytic domain"/>
    <property type="match status" value="1"/>
</dbReference>
<protein>
    <recommendedName>
        <fullName evidence="3">Peptidase M10 metallopeptidase domain-containing protein</fullName>
    </recommendedName>
</protein>
<name>A0A1M7Z528_9BACT</name>
<keyword evidence="2" id="KW-1185">Reference proteome</keyword>
<dbReference type="Gene3D" id="3.40.390.10">
    <property type="entry name" value="Collagenase (Catalytic Domain)"/>
    <property type="match status" value="1"/>
</dbReference>
<reference evidence="2" key="1">
    <citation type="submission" date="2016-12" db="EMBL/GenBank/DDBJ databases">
        <authorList>
            <person name="Varghese N."/>
            <person name="Submissions S."/>
        </authorList>
    </citation>
    <scope>NUCLEOTIDE SEQUENCE [LARGE SCALE GENOMIC DNA]</scope>
    <source>
        <strain evidence="2">DSM 25035</strain>
    </source>
</reference>
<dbReference type="GO" id="GO:0008237">
    <property type="term" value="F:metallopeptidase activity"/>
    <property type="evidence" value="ECO:0007669"/>
    <property type="project" value="InterPro"/>
</dbReference>